<accession>A0A1Z4GR15</accession>
<evidence type="ECO:0000256" key="1">
    <source>
        <dbReference type="SAM" id="Phobius"/>
    </source>
</evidence>
<keyword evidence="1" id="KW-1133">Transmembrane helix</keyword>
<keyword evidence="3" id="KW-1185">Reference proteome</keyword>
<dbReference type="Proteomes" id="UP000218287">
    <property type="component" value="Chromosome"/>
</dbReference>
<organism evidence="2 3">
    <name type="scientific">Anabaenopsis circularis NIES-21</name>
    <dbReference type="NCBI Taxonomy" id="1085406"/>
    <lineage>
        <taxon>Bacteria</taxon>
        <taxon>Bacillati</taxon>
        <taxon>Cyanobacteriota</taxon>
        <taxon>Cyanophyceae</taxon>
        <taxon>Nostocales</taxon>
        <taxon>Nodulariaceae</taxon>
        <taxon>Anabaenopsis</taxon>
    </lineage>
</organism>
<protein>
    <submittedName>
        <fullName evidence="2">Transposase</fullName>
    </submittedName>
</protein>
<evidence type="ECO:0000313" key="2">
    <source>
        <dbReference type="EMBL" id="BAY19786.1"/>
    </source>
</evidence>
<name>A0A1Z4GR15_9CYAN</name>
<keyword evidence="1" id="KW-0812">Transmembrane</keyword>
<sequence>MSHQKGKADTLEPGITHFLKITRSYWSGLFHCYEVEGLPRTNNVTLNRLLVFYDIINVVVLVVKSLLHQL</sequence>
<reference evidence="2 3" key="1">
    <citation type="submission" date="2017-06" db="EMBL/GenBank/DDBJ databases">
        <title>Genome sequencing of cyanobaciteial culture collection at National Institute for Environmental Studies (NIES).</title>
        <authorList>
            <person name="Hirose Y."/>
            <person name="Shimura Y."/>
            <person name="Fujisawa T."/>
            <person name="Nakamura Y."/>
            <person name="Kawachi M."/>
        </authorList>
    </citation>
    <scope>NUCLEOTIDE SEQUENCE [LARGE SCALE GENOMIC DNA]</scope>
    <source>
        <strain evidence="2 3">NIES-21</strain>
    </source>
</reference>
<gene>
    <name evidence="2" type="ORF">NIES21_56560</name>
</gene>
<feature type="transmembrane region" description="Helical" evidence="1">
    <location>
        <begin position="49"/>
        <end position="67"/>
    </location>
</feature>
<keyword evidence="1" id="KW-0472">Membrane</keyword>
<evidence type="ECO:0000313" key="3">
    <source>
        <dbReference type="Proteomes" id="UP000218287"/>
    </source>
</evidence>
<proteinExistence type="predicted"/>
<dbReference type="EMBL" id="AP018174">
    <property type="protein sequence ID" value="BAY19786.1"/>
    <property type="molecule type" value="Genomic_DNA"/>
</dbReference>
<dbReference type="AlphaFoldDB" id="A0A1Z4GR15"/>